<dbReference type="KEGG" id="bon:A361_02890"/>
<feature type="domain" description="VanZ-like" evidence="2">
    <location>
        <begin position="13"/>
        <end position="145"/>
    </location>
</feature>
<evidence type="ECO:0000256" key="1">
    <source>
        <dbReference type="SAM" id="Phobius"/>
    </source>
</evidence>
<dbReference type="eggNOG" id="COG4767">
    <property type="taxonomic scope" value="Bacteria"/>
</dbReference>
<dbReference type="RefSeq" id="WP_019381091.1">
    <property type="nucleotide sequence ID" value="NZ_CP015506.1"/>
</dbReference>
<evidence type="ECO:0000259" key="2">
    <source>
        <dbReference type="Pfam" id="PF04892"/>
    </source>
</evidence>
<dbReference type="Pfam" id="PF04892">
    <property type="entry name" value="VanZ"/>
    <property type="match status" value="1"/>
</dbReference>
<name>A0A160M7C9_9BACI</name>
<keyword evidence="1" id="KW-1133">Transmembrane helix</keyword>
<proteinExistence type="predicted"/>
<feature type="transmembrane region" description="Helical" evidence="1">
    <location>
        <begin position="7"/>
        <end position="32"/>
    </location>
</feature>
<dbReference type="PANTHER" id="PTHR36834:SF1">
    <property type="entry name" value="INTEGRAL MEMBRANE PROTEIN"/>
    <property type="match status" value="1"/>
</dbReference>
<dbReference type="Proteomes" id="UP000077856">
    <property type="component" value="Chromosome"/>
</dbReference>
<sequence length="158" mass="17653">MKKIIRLIMGISFLSYLGALTVLLFFISRGFWSDMPLMEYMKLSSNFVPFKTINGYVLAISNGSMNLIIPIKNLAGNVAAFLPMGIFLPYFIRTLNRLKSFAVAMTFMILSVEILQLVTGRGSLDIDDFILNIIGALIGFGLWKAMTARKIMKNAVNI</sequence>
<feature type="transmembrane region" description="Helical" evidence="1">
    <location>
        <begin position="74"/>
        <end position="91"/>
    </location>
</feature>
<keyword evidence="1" id="KW-0812">Transmembrane</keyword>
<feature type="transmembrane region" description="Helical" evidence="1">
    <location>
        <begin position="98"/>
        <end position="117"/>
    </location>
</feature>
<dbReference type="PANTHER" id="PTHR36834">
    <property type="entry name" value="MEMBRANE PROTEIN-RELATED"/>
    <property type="match status" value="1"/>
</dbReference>
<dbReference type="InterPro" id="IPR053150">
    <property type="entry name" value="Teicoplanin_resist-assoc"/>
</dbReference>
<dbReference type="EMBL" id="CP015506">
    <property type="protein sequence ID" value="AND38113.1"/>
    <property type="molecule type" value="Genomic_DNA"/>
</dbReference>
<gene>
    <name evidence="3" type="ORF">A361_02890</name>
</gene>
<organism evidence="3 4">
    <name type="scientific">Cytobacillus oceanisediminis 2691</name>
    <dbReference type="NCBI Taxonomy" id="1196031"/>
    <lineage>
        <taxon>Bacteria</taxon>
        <taxon>Bacillati</taxon>
        <taxon>Bacillota</taxon>
        <taxon>Bacilli</taxon>
        <taxon>Bacillales</taxon>
        <taxon>Bacillaceae</taxon>
        <taxon>Cytobacillus</taxon>
    </lineage>
</organism>
<reference evidence="3 4" key="1">
    <citation type="submission" date="2016-04" db="EMBL/GenBank/DDBJ databases">
        <title>Complete genome sequence of Bacillus oceanisediminis strain 2691.</title>
        <authorList>
            <person name="Jeong H."/>
            <person name="Kim H.J."/>
            <person name="Lee D.-W."/>
        </authorList>
    </citation>
    <scope>NUCLEOTIDE SEQUENCE [LARGE SCALE GENOMIC DNA]</scope>
    <source>
        <strain evidence="3 4">2691</strain>
    </source>
</reference>
<dbReference type="AlphaFoldDB" id="A0A160M7C9"/>
<dbReference type="InterPro" id="IPR006976">
    <property type="entry name" value="VanZ-like"/>
</dbReference>
<keyword evidence="1" id="KW-0472">Membrane</keyword>
<protein>
    <recommendedName>
        <fullName evidence="2">VanZ-like domain-containing protein</fullName>
    </recommendedName>
</protein>
<feature type="transmembrane region" description="Helical" evidence="1">
    <location>
        <begin position="129"/>
        <end position="146"/>
    </location>
</feature>
<evidence type="ECO:0000313" key="4">
    <source>
        <dbReference type="Proteomes" id="UP000077856"/>
    </source>
</evidence>
<accession>A0A160M7C9</accession>
<evidence type="ECO:0000313" key="3">
    <source>
        <dbReference type="EMBL" id="AND38113.1"/>
    </source>
</evidence>